<dbReference type="AlphaFoldDB" id="A0A433QVZ7"/>
<comment type="caution">
    <text evidence="1">The sequence shown here is derived from an EMBL/GenBank/DDBJ whole genome shotgun (WGS) entry which is preliminary data.</text>
</comment>
<evidence type="ECO:0000313" key="2">
    <source>
        <dbReference type="Proteomes" id="UP000274822"/>
    </source>
</evidence>
<dbReference type="EMBL" id="RBNJ01000832">
    <property type="protein sequence ID" value="RUS33928.1"/>
    <property type="molecule type" value="Genomic_DNA"/>
</dbReference>
<proteinExistence type="predicted"/>
<protein>
    <recommendedName>
        <fullName evidence="3">Restriction endonuclease domain-containing protein</fullName>
    </recommendedName>
</protein>
<dbReference type="Proteomes" id="UP000274822">
    <property type="component" value="Unassembled WGS sequence"/>
</dbReference>
<accession>A0A433QVZ7</accession>
<keyword evidence="2" id="KW-1185">Reference proteome</keyword>
<organism evidence="1 2">
    <name type="scientific">Jimgerdemannia flammicorona</name>
    <dbReference type="NCBI Taxonomy" id="994334"/>
    <lineage>
        <taxon>Eukaryota</taxon>
        <taxon>Fungi</taxon>
        <taxon>Fungi incertae sedis</taxon>
        <taxon>Mucoromycota</taxon>
        <taxon>Mucoromycotina</taxon>
        <taxon>Endogonomycetes</taxon>
        <taxon>Endogonales</taxon>
        <taxon>Endogonaceae</taxon>
        <taxon>Jimgerdemannia</taxon>
    </lineage>
</organism>
<name>A0A433QVZ7_9FUNG</name>
<evidence type="ECO:0000313" key="1">
    <source>
        <dbReference type="EMBL" id="RUS33928.1"/>
    </source>
</evidence>
<sequence>MHKTSLRLPKEPVTVDRLPLRIGTNVSVERYNTFVVLREAPGYKFKLNADGDVYIVDMADSEHEAVISSLQAVFRVANGGVLWNPPIRVWGQPYHNAPGGGGLLVAPDVAVSPSNVQVQVPIMPYPGPPPGNSQNYPYARIVCEVAIHQSTQDWEARCRNWLQEPYIRFVLGIKVHEKRIVRNPQGQYHRSMTARLWQQGAPAPGFTMWDFGTLAKHSHIPTGCNAVGVPGFQIQIPTNEIFWDPPIVAGVPNLFGYVAVTPPAVAPIIVIDLYRIQQEILTTQCNE</sequence>
<gene>
    <name evidence="1" type="ORF">BC938DRAFT_483210</name>
</gene>
<reference evidence="1 2" key="1">
    <citation type="journal article" date="2018" name="New Phytol.">
        <title>Phylogenomics of Endogonaceae and evolution of mycorrhizas within Mucoromycota.</title>
        <authorList>
            <person name="Chang Y."/>
            <person name="Desiro A."/>
            <person name="Na H."/>
            <person name="Sandor L."/>
            <person name="Lipzen A."/>
            <person name="Clum A."/>
            <person name="Barry K."/>
            <person name="Grigoriev I.V."/>
            <person name="Martin F.M."/>
            <person name="Stajich J.E."/>
            <person name="Smith M.E."/>
            <person name="Bonito G."/>
            <person name="Spatafora J.W."/>
        </authorList>
    </citation>
    <scope>NUCLEOTIDE SEQUENCE [LARGE SCALE GENOMIC DNA]</scope>
    <source>
        <strain evidence="1 2">AD002</strain>
    </source>
</reference>
<evidence type="ECO:0008006" key="3">
    <source>
        <dbReference type="Google" id="ProtNLM"/>
    </source>
</evidence>